<dbReference type="AlphaFoldDB" id="A0A6C0H0A9"/>
<proteinExistence type="predicted"/>
<dbReference type="EMBL" id="MN739831">
    <property type="protein sequence ID" value="QHT73686.1"/>
    <property type="molecule type" value="Genomic_DNA"/>
</dbReference>
<name>A0A6C0H0A9_9ZZZZ</name>
<evidence type="ECO:0000313" key="1">
    <source>
        <dbReference type="EMBL" id="QHT73686.1"/>
    </source>
</evidence>
<sequence length="82" mass="9187">MNISIDGVKIGDIVRGTVGTFSQKYIMMGGYEQYNRTVEGTIIKKGKTFFETIIITEDGDETYLVADPGTSGYYYVELIKKD</sequence>
<reference evidence="1" key="1">
    <citation type="journal article" date="2020" name="Nature">
        <title>Giant virus diversity and host interactions through global metagenomics.</title>
        <authorList>
            <person name="Schulz F."/>
            <person name="Roux S."/>
            <person name="Paez-Espino D."/>
            <person name="Jungbluth S."/>
            <person name="Walsh D.A."/>
            <person name="Denef V.J."/>
            <person name="McMahon K.D."/>
            <person name="Konstantinidis K.T."/>
            <person name="Eloe-Fadrosh E.A."/>
            <person name="Kyrpides N.C."/>
            <person name="Woyke T."/>
        </authorList>
    </citation>
    <scope>NUCLEOTIDE SEQUENCE</scope>
    <source>
        <strain evidence="1">GVMAG-M-3300023179-4</strain>
    </source>
</reference>
<organism evidence="1">
    <name type="scientific">viral metagenome</name>
    <dbReference type="NCBI Taxonomy" id="1070528"/>
    <lineage>
        <taxon>unclassified sequences</taxon>
        <taxon>metagenomes</taxon>
        <taxon>organismal metagenomes</taxon>
    </lineage>
</organism>
<protein>
    <submittedName>
        <fullName evidence="1">Uncharacterized protein</fullName>
    </submittedName>
</protein>
<accession>A0A6C0H0A9</accession>